<feature type="non-terminal residue" evidence="5">
    <location>
        <position position="1"/>
    </location>
</feature>
<dbReference type="Pfam" id="PF14295">
    <property type="entry name" value="PAN_4"/>
    <property type="match status" value="3"/>
</dbReference>
<evidence type="ECO:0000313" key="5">
    <source>
        <dbReference type="EMBL" id="KAF0692019.1"/>
    </source>
</evidence>
<dbReference type="InterPro" id="IPR000772">
    <property type="entry name" value="Ricin_B_lectin"/>
</dbReference>
<gene>
    <name evidence="5" type="ORF">As57867_016803</name>
</gene>
<dbReference type="GO" id="GO:0006508">
    <property type="term" value="P:proteolysis"/>
    <property type="evidence" value="ECO:0007669"/>
    <property type="project" value="InterPro"/>
</dbReference>
<proteinExistence type="predicted"/>
<keyword evidence="1" id="KW-0677">Repeat</keyword>
<dbReference type="SUPFAM" id="SSF50370">
    <property type="entry name" value="Ricin B-like lectins"/>
    <property type="match status" value="2"/>
</dbReference>
<evidence type="ECO:0000256" key="1">
    <source>
        <dbReference type="ARBA" id="ARBA00022737"/>
    </source>
</evidence>
<evidence type="ECO:0000256" key="3">
    <source>
        <dbReference type="SAM" id="MobiDB-lite"/>
    </source>
</evidence>
<dbReference type="SMART" id="SM00223">
    <property type="entry name" value="APPLE"/>
    <property type="match status" value="4"/>
</dbReference>
<keyword evidence="2" id="KW-1015">Disulfide bond</keyword>
<dbReference type="Pfam" id="PF00024">
    <property type="entry name" value="PAN_1"/>
    <property type="match status" value="1"/>
</dbReference>
<comment type="caution">
    <text evidence="5">The sequence shown here is derived from an EMBL/GenBank/DDBJ whole genome shotgun (WGS) entry which is preliminary data.</text>
</comment>
<dbReference type="InterPro" id="IPR000177">
    <property type="entry name" value="Apple"/>
</dbReference>
<dbReference type="EMBL" id="VJMH01005995">
    <property type="protein sequence ID" value="KAF0692019.1"/>
    <property type="molecule type" value="Genomic_DNA"/>
</dbReference>
<evidence type="ECO:0000259" key="4">
    <source>
        <dbReference type="PROSITE" id="PS50835"/>
    </source>
</evidence>
<dbReference type="SMART" id="SM00458">
    <property type="entry name" value="RICIN"/>
    <property type="match status" value="2"/>
</dbReference>
<evidence type="ECO:0000256" key="2">
    <source>
        <dbReference type="ARBA" id="ARBA00023157"/>
    </source>
</evidence>
<feature type="domain" description="Ig-like" evidence="4">
    <location>
        <begin position="600"/>
        <end position="688"/>
    </location>
</feature>
<feature type="compositionally biased region" description="Low complexity" evidence="3">
    <location>
        <begin position="138"/>
        <end position="157"/>
    </location>
</feature>
<dbReference type="PROSITE" id="PS50835">
    <property type="entry name" value="IG_LIKE"/>
    <property type="match status" value="1"/>
</dbReference>
<dbReference type="InterPro" id="IPR035992">
    <property type="entry name" value="Ricin_B-like_lectins"/>
</dbReference>
<dbReference type="InterPro" id="IPR007110">
    <property type="entry name" value="Ig-like_dom"/>
</dbReference>
<reference evidence="5" key="1">
    <citation type="submission" date="2019-06" db="EMBL/GenBank/DDBJ databases">
        <title>Genomics analysis of Aphanomyces spp. identifies a new class of oomycete effector associated with host adaptation.</title>
        <authorList>
            <person name="Gaulin E."/>
        </authorList>
    </citation>
    <scope>NUCLEOTIDE SEQUENCE</scope>
    <source>
        <strain evidence="5">CBS 578.67</strain>
    </source>
</reference>
<dbReference type="PANTHER" id="PTHR33946:SF4">
    <property type="entry name" value="COAGULATION FACTOR XI"/>
    <property type="match status" value="1"/>
</dbReference>
<accession>A0A6A4Y615</accession>
<dbReference type="PROSITE" id="PS50231">
    <property type="entry name" value="RICIN_B_LECTIN"/>
    <property type="match status" value="2"/>
</dbReference>
<dbReference type="InterPro" id="IPR003609">
    <property type="entry name" value="Pan_app"/>
</dbReference>
<dbReference type="AlphaFoldDB" id="A0A6A4Y615"/>
<organism evidence="5">
    <name type="scientific">Aphanomyces stellatus</name>
    <dbReference type="NCBI Taxonomy" id="120398"/>
    <lineage>
        <taxon>Eukaryota</taxon>
        <taxon>Sar</taxon>
        <taxon>Stramenopiles</taxon>
        <taxon>Oomycota</taxon>
        <taxon>Saprolegniomycetes</taxon>
        <taxon>Saprolegniales</taxon>
        <taxon>Verrucalvaceae</taxon>
        <taxon>Aphanomyces</taxon>
    </lineage>
</organism>
<dbReference type="CDD" id="cd01100">
    <property type="entry name" value="APPLE_Factor_XI_like"/>
    <property type="match status" value="4"/>
</dbReference>
<dbReference type="GO" id="GO:0005576">
    <property type="term" value="C:extracellular region"/>
    <property type="evidence" value="ECO:0007669"/>
    <property type="project" value="InterPro"/>
</dbReference>
<protein>
    <recommendedName>
        <fullName evidence="4">Ig-like domain-containing protein</fullName>
    </recommendedName>
</protein>
<dbReference type="SUPFAM" id="SSF57414">
    <property type="entry name" value="Hairpin loop containing domain-like"/>
    <property type="match status" value="3"/>
</dbReference>
<feature type="region of interest" description="Disordered" evidence="3">
    <location>
        <begin position="134"/>
        <end position="157"/>
    </location>
</feature>
<dbReference type="Gene3D" id="3.50.4.10">
    <property type="entry name" value="Hepatocyte Growth Factor"/>
    <property type="match status" value="4"/>
</dbReference>
<name>A0A6A4Y615_9STRA</name>
<sequence length="708" mass="75880">DYEGNDISTTQQGDPSGCCADCQNTTGCKAYNWDSGVCYLKSKKGQVVSAPGSVSGFISTPKPITTAPTDGACSVVKDVDFQDFDIKTTYHEDATKCCADCQATEGCKVYTWANGACYLKSKKGASSPLPGAISGVQSSKPVPTSKPTISPTPTPITSGTCSTQKNVDFYGSDIKTTYQDDATKCCADCQATEGCKVYTWANGACYLKSKQGVSSPFSGAISGLLTDAFVPTPKPTPVPTPTGTCSTQKNVDFYGSDIKTTYQDDATKCCADCEATEGCKVYTWVNGACYLKSKQGASSPFSGAISGVLPDKPVSTLVPTSAPTPAPADLPPVSGGAITQGPSLCLEYSDFSFKTAKCDGSPSQQWMWYGSDRLYHVESNACPAMIGRTPTHGGEVGMYPCVLSEFQYWQVRDHALVLSSAPTFALSVDSASGSLKTFQANDNTQELNVNQVPSIPMHRNTVFPGTIAIGADRFYCLEAPTKSYLDAPTGRPCNGQVPAQQWTWVNAKYLYNAFTKKCLTFPKDDPKQAFVLRMTTCLFSDAQQWYFSGTTLMNPTFWTKVPTTYFSDMAYLYGSTWWDTQVMDLTQVPSAPSTLPTFPPSVSSFKGQLFVGANRSFCLESNAGNAYVATCNSTAPGQTFTWSRETPNLMGNGFFYPSNLRGASILVDAGMSYKCLAVSSLAVGQPVTPKECDLFDDTQLIMFANATS</sequence>
<dbReference type="Gene3D" id="2.80.10.50">
    <property type="match status" value="2"/>
</dbReference>
<dbReference type="PANTHER" id="PTHR33946">
    <property type="match status" value="1"/>
</dbReference>